<gene>
    <name evidence="1" type="ORF">AC578_947</name>
</gene>
<evidence type="ECO:0008006" key="3">
    <source>
        <dbReference type="Google" id="ProtNLM"/>
    </source>
</evidence>
<dbReference type="EMBL" id="LFZN01000066">
    <property type="protein sequence ID" value="KXT00862.1"/>
    <property type="molecule type" value="Genomic_DNA"/>
</dbReference>
<organism evidence="1 2">
    <name type="scientific">Pseudocercospora eumusae</name>
    <dbReference type="NCBI Taxonomy" id="321146"/>
    <lineage>
        <taxon>Eukaryota</taxon>
        <taxon>Fungi</taxon>
        <taxon>Dikarya</taxon>
        <taxon>Ascomycota</taxon>
        <taxon>Pezizomycotina</taxon>
        <taxon>Dothideomycetes</taxon>
        <taxon>Dothideomycetidae</taxon>
        <taxon>Mycosphaerellales</taxon>
        <taxon>Mycosphaerellaceae</taxon>
        <taxon>Pseudocercospora</taxon>
    </lineage>
</organism>
<sequence>MYTGWPDNRDDRPELDKFLNMSRDILVPWLALSSGFFGKNQDQERDSFLGMTMADNFELYDLKVEVVCPPGEKIYCGAKEGDHFVLRGEMLHLPEGQGFSIYSLSAVLPLLAAKQRPTHANDWMSTDALVACPDPNCKSQLKITRVGRREFSHAETTAVPLNGNHEA</sequence>
<accession>A0A139HEN9</accession>
<dbReference type="InterPro" id="IPR023811">
    <property type="entry name" value="CHP04076"/>
</dbReference>
<dbReference type="NCBIfam" id="TIGR04076">
    <property type="entry name" value="TIGR04076 family protein"/>
    <property type="match status" value="1"/>
</dbReference>
<name>A0A139HEN9_9PEZI</name>
<protein>
    <recommendedName>
        <fullName evidence="3">TIGR04076 family protein</fullName>
    </recommendedName>
</protein>
<proteinExistence type="predicted"/>
<evidence type="ECO:0000313" key="2">
    <source>
        <dbReference type="Proteomes" id="UP000070133"/>
    </source>
</evidence>
<evidence type="ECO:0000313" key="1">
    <source>
        <dbReference type="EMBL" id="KXT00862.1"/>
    </source>
</evidence>
<keyword evidence="2" id="KW-1185">Reference proteome</keyword>
<reference evidence="1 2" key="1">
    <citation type="submission" date="2015-07" db="EMBL/GenBank/DDBJ databases">
        <title>Comparative genomics of the Sigatoka disease complex on banana suggests a link between parallel evolutionary changes in Pseudocercospora fijiensis and Pseudocercospora eumusae and increased virulence on the banana host.</title>
        <authorList>
            <person name="Chang T.-C."/>
            <person name="Salvucci A."/>
            <person name="Crous P.W."/>
            <person name="Stergiopoulos I."/>
        </authorList>
    </citation>
    <scope>NUCLEOTIDE SEQUENCE [LARGE SCALE GENOMIC DNA]</scope>
    <source>
        <strain evidence="1 2">CBS 114824</strain>
    </source>
</reference>
<comment type="caution">
    <text evidence="1">The sequence shown here is derived from an EMBL/GenBank/DDBJ whole genome shotgun (WGS) entry which is preliminary data.</text>
</comment>
<dbReference type="OrthoDB" id="3163292at2759"/>
<dbReference type="Proteomes" id="UP000070133">
    <property type="component" value="Unassembled WGS sequence"/>
</dbReference>
<dbReference type="AlphaFoldDB" id="A0A139HEN9"/>